<dbReference type="OrthoDB" id="2250058at2759"/>
<feature type="compositionally biased region" description="Gly residues" evidence="1">
    <location>
        <begin position="239"/>
        <end position="249"/>
    </location>
</feature>
<evidence type="ECO:0000259" key="2">
    <source>
        <dbReference type="Pfam" id="PF03732"/>
    </source>
</evidence>
<accession>A0A8H7QGL8</accession>
<gene>
    <name evidence="3" type="ORF">INT47_010711</name>
</gene>
<comment type="caution">
    <text evidence="3">The sequence shown here is derived from an EMBL/GenBank/DDBJ whole genome shotgun (WGS) entry which is preliminary data.</text>
</comment>
<feature type="region of interest" description="Disordered" evidence="1">
    <location>
        <begin position="229"/>
        <end position="249"/>
    </location>
</feature>
<sequence>MDENQDKAASYQDMADLVNNLAKLMREVNKNKNIKAKEPDYYYGERDAVKIDGWISAVENYSRAQEMNDEELGIYALGLLKDKADTWYRTVEKPNEGEASLGWLELKRSLVEFFCPENSDLIARDKIAKLTQTGDVNSYINNFMDLKLAIKNMTDEEACDKFMRGLTDVNTAAHIRQYYDGTLRIATKSALTFDSAHSQDMFFKPPIRAPVTRTQYINDPMELDWIDDRQQNNGRSGNYRGGCGDLARL</sequence>
<feature type="domain" description="Retrotransposon gag" evidence="2">
    <location>
        <begin position="79"/>
        <end position="167"/>
    </location>
</feature>
<reference evidence="3" key="1">
    <citation type="submission" date="2020-12" db="EMBL/GenBank/DDBJ databases">
        <title>Metabolic potential, ecology and presence of endohyphal bacteria is reflected in genomic diversity of Mucoromycotina.</title>
        <authorList>
            <person name="Muszewska A."/>
            <person name="Okrasinska A."/>
            <person name="Steczkiewicz K."/>
            <person name="Drgas O."/>
            <person name="Orlowska M."/>
            <person name="Perlinska-Lenart U."/>
            <person name="Aleksandrzak-Piekarczyk T."/>
            <person name="Szatraj K."/>
            <person name="Zielenkiewicz U."/>
            <person name="Pilsyk S."/>
            <person name="Malc E."/>
            <person name="Mieczkowski P."/>
            <person name="Kruszewska J.S."/>
            <person name="Biernat P."/>
            <person name="Pawlowska J."/>
        </authorList>
    </citation>
    <scope>NUCLEOTIDE SEQUENCE</scope>
    <source>
        <strain evidence="3">WA0000017839</strain>
    </source>
</reference>
<dbReference type="Pfam" id="PF03732">
    <property type="entry name" value="Retrotrans_gag"/>
    <property type="match status" value="1"/>
</dbReference>
<evidence type="ECO:0000313" key="4">
    <source>
        <dbReference type="Proteomes" id="UP000603453"/>
    </source>
</evidence>
<dbReference type="Proteomes" id="UP000603453">
    <property type="component" value="Unassembled WGS sequence"/>
</dbReference>
<proteinExistence type="predicted"/>
<organism evidence="3 4">
    <name type="scientific">Mucor saturninus</name>
    <dbReference type="NCBI Taxonomy" id="64648"/>
    <lineage>
        <taxon>Eukaryota</taxon>
        <taxon>Fungi</taxon>
        <taxon>Fungi incertae sedis</taxon>
        <taxon>Mucoromycota</taxon>
        <taxon>Mucoromycotina</taxon>
        <taxon>Mucoromycetes</taxon>
        <taxon>Mucorales</taxon>
        <taxon>Mucorineae</taxon>
        <taxon>Mucoraceae</taxon>
        <taxon>Mucor</taxon>
    </lineage>
</organism>
<evidence type="ECO:0000256" key="1">
    <source>
        <dbReference type="SAM" id="MobiDB-lite"/>
    </source>
</evidence>
<protein>
    <recommendedName>
        <fullName evidence="2">Retrotransposon gag domain-containing protein</fullName>
    </recommendedName>
</protein>
<evidence type="ECO:0000313" key="3">
    <source>
        <dbReference type="EMBL" id="KAG2192123.1"/>
    </source>
</evidence>
<dbReference type="InterPro" id="IPR005162">
    <property type="entry name" value="Retrotrans_gag_dom"/>
</dbReference>
<dbReference type="EMBL" id="JAEPRD010000315">
    <property type="protein sequence ID" value="KAG2192123.1"/>
    <property type="molecule type" value="Genomic_DNA"/>
</dbReference>
<dbReference type="AlphaFoldDB" id="A0A8H7QGL8"/>
<keyword evidence="4" id="KW-1185">Reference proteome</keyword>
<name>A0A8H7QGL8_9FUNG</name>